<gene>
    <name evidence="3" type="ORF">GCM10010517_79440</name>
</gene>
<feature type="transmembrane region" description="Helical" evidence="1">
    <location>
        <begin position="216"/>
        <end position="243"/>
    </location>
</feature>
<feature type="transmembrane region" description="Helical" evidence="1">
    <location>
        <begin position="182"/>
        <end position="204"/>
    </location>
</feature>
<feature type="domain" description="DUF1648" evidence="2">
    <location>
        <begin position="18"/>
        <end position="59"/>
    </location>
</feature>
<feature type="transmembrane region" description="Helical" evidence="1">
    <location>
        <begin position="124"/>
        <end position="147"/>
    </location>
</feature>
<evidence type="ECO:0000313" key="3">
    <source>
        <dbReference type="EMBL" id="GAA2912874.1"/>
    </source>
</evidence>
<feature type="transmembrane region" description="Helical" evidence="1">
    <location>
        <begin position="53"/>
        <end position="77"/>
    </location>
</feature>
<dbReference type="EMBL" id="BAAAVI010000120">
    <property type="protein sequence ID" value="GAA2912874.1"/>
    <property type="molecule type" value="Genomic_DNA"/>
</dbReference>
<feature type="transmembrane region" description="Helical" evidence="1">
    <location>
        <begin position="89"/>
        <end position="112"/>
    </location>
</feature>
<dbReference type="Pfam" id="PF07853">
    <property type="entry name" value="DUF1648"/>
    <property type="match status" value="1"/>
</dbReference>
<dbReference type="InterPro" id="IPR012867">
    <property type="entry name" value="DUF1648"/>
</dbReference>
<comment type="caution">
    <text evidence="3">The sequence shown here is derived from an EMBL/GenBank/DDBJ whole genome shotgun (WGS) entry which is preliminary data.</text>
</comment>
<protein>
    <submittedName>
        <fullName evidence="3">DUF1648 domain-containing protein</fullName>
    </submittedName>
</protein>
<name>A0ABP6IXJ7_9ACTN</name>
<proteinExistence type="predicted"/>
<evidence type="ECO:0000256" key="1">
    <source>
        <dbReference type="SAM" id="Phobius"/>
    </source>
</evidence>
<dbReference type="RefSeq" id="WP_344982105.1">
    <property type="nucleotide sequence ID" value="NZ_BAAAVI010000120.1"/>
</dbReference>
<sequence>MGLRGRFLFAAAGWFALVTAALVAAPLTLWSRLPDPVAVHWGLSGAPDGSMPLAALLLLDVGLWALVAVGACAPALGRAAVLRRRAGRMGIGALLGGVGLFFVGLQASTLWANLDAPGWRQAAHLGWGVVVPLAGLLAGGALGALAGRPGPDEPPPRADVPVRGIRLRHGQRAVWVSSVRNGWLTVIGGALLASGIALCVLTLIGGDRTLLPPSAVTAVAGLAAVTFGSVHVQITGDGLLVAYGPLRHPRRRIPLAKVERAWSEELFPAQVGGWGLRGLPGASTIMIRGGECLVVGYVSGGRLTVSIDDAASGAALLNTLVAGASAGPALRR</sequence>
<reference evidence="4" key="1">
    <citation type="journal article" date="2019" name="Int. J. Syst. Evol. Microbiol.">
        <title>The Global Catalogue of Microorganisms (GCM) 10K type strain sequencing project: providing services to taxonomists for standard genome sequencing and annotation.</title>
        <authorList>
            <consortium name="The Broad Institute Genomics Platform"/>
            <consortium name="The Broad Institute Genome Sequencing Center for Infectious Disease"/>
            <person name="Wu L."/>
            <person name="Ma J."/>
        </authorList>
    </citation>
    <scope>NUCLEOTIDE SEQUENCE [LARGE SCALE GENOMIC DNA]</scope>
    <source>
        <strain evidence="4">JCM 6242</strain>
    </source>
</reference>
<keyword evidence="1" id="KW-1133">Transmembrane helix</keyword>
<keyword evidence="4" id="KW-1185">Reference proteome</keyword>
<keyword evidence="1" id="KW-0812">Transmembrane</keyword>
<accession>A0ABP6IXJ7</accession>
<organism evidence="3 4">
    <name type="scientific">Streptosporangium fragile</name>
    <dbReference type="NCBI Taxonomy" id="46186"/>
    <lineage>
        <taxon>Bacteria</taxon>
        <taxon>Bacillati</taxon>
        <taxon>Actinomycetota</taxon>
        <taxon>Actinomycetes</taxon>
        <taxon>Streptosporangiales</taxon>
        <taxon>Streptosporangiaceae</taxon>
        <taxon>Streptosporangium</taxon>
    </lineage>
</organism>
<evidence type="ECO:0000259" key="2">
    <source>
        <dbReference type="Pfam" id="PF07853"/>
    </source>
</evidence>
<keyword evidence="1" id="KW-0472">Membrane</keyword>
<evidence type="ECO:0000313" key="4">
    <source>
        <dbReference type="Proteomes" id="UP001500831"/>
    </source>
</evidence>
<dbReference type="Proteomes" id="UP001500831">
    <property type="component" value="Unassembled WGS sequence"/>
</dbReference>